<gene>
    <name evidence="1" type="ORF">TCLT_LOCUS7241</name>
</gene>
<keyword evidence="2" id="KW-1185">Reference proteome</keyword>
<dbReference type="WBParaSite" id="TCLT_0000725201-mRNA-1">
    <property type="protein sequence ID" value="TCLT_0000725201-mRNA-1"/>
    <property type="gene ID" value="TCLT_0000725201"/>
</dbReference>
<reference evidence="1 2" key="2">
    <citation type="submission" date="2018-11" db="EMBL/GenBank/DDBJ databases">
        <authorList>
            <consortium name="Pathogen Informatics"/>
        </authorList>
    </citation>
    <scope>NUCLEOTIDE SEQUENCE [LARGE SCALE GENOMIC DNA]</scope>
</reference>
<dbReference type="AlphaFoldDB" id="A0A0N5D2X1"/>
<evidence type="ECO:0000313" key="3">
    <source>
        <dbReference type="WBParaSite" id="TCLT_0000725201-mRNA-1"/>
    </source>
</evidence>
<organism evidence="3">
    <name type="scientific">Thelazia callipaeda</name>
    <name type="common">Oriental eyeworm</name>
    <name type="synonym">Parasitic nematode</name>
    <dbReference type="NCBI Taxonomy" id="103827"/>
    <lineage>
        <taxon>Eukaryota</taxon>
        <taxon>Metazoa</taxon>
        <taxon>Ecdysozoa</taxon>
        <taxon>Nematoda</taxon>
        <taxon>Chromadorea</taxon>
        <taxon>Rhabditida</taxon>
        <taxon>Spirurina</taxon>
        <taxon>Spiruromorpha</taxon>
        <taxon>Thelazioidea</taxon>
        <taxon>Thelaziidae</taxon>
        <taxon>Thelazia</taxon>
    </lineage>
</organism>
<accession>A0A0N5D2X1</accession>
<sequence>MQEAQGREINQTKWTRKIKSDSVDPLILGAVNEAAGSTAMLCRHDKAREEAIGVESEHRKEDKLVKFPQIPHRTHFGRQSIRKCYSGSKCEGTSSVEPLGLQRAREPALHYVV</sequence>
<reference evidence="3" key="1">
    <citation type="submission" date="2017-02" db="UniProtKB">
        <authorList>
            <consortium name="WormBaseParasite"/>
        </authorList>
    </citation>
    <scope>IDENTIFICATION</scope>
</reference>
<evidence type="ECO:0000313" key="1">
    <source>
        <dbReference type="EMBL" id="VDN04677.1"/>
    </source>
</evidence>
<evidence type="ECO:0000313" key="2">
    <source>
        <dbReference type="Proteomes" id="UP000276776"/>
    </source>
</evidence>
<protein>
    <submittedName>
        <fullName evidence="1 3">Uncharacterized protein</fullName>
    </submittedName>
</protein>
<name>A0A0N5D2X1_THECL</name>
<dbReference type="EMBL" id="UYYF01004488">
    <property type="protein sequence ID" value="VDN04677.1"/>
    <property type="molecule type" value="Genomic_DNA"/>
</dbReference>
<dbReference type="Proteomes" id="UP000276776">
    <property type="component" value="Unassembled WGS sequence"/>
</dbReference>
<proteinExistence type="predicted"/>